<dbReference type="SUPFAM" id="SSF69754">
    <property type="entry name" value="Ribosome binding protein Y (YfiA homologue)"/>
    <property type="match status" value="1"/>
</dbReference>
<dbReference type="NCBIfam" id="TIGR00741">
    <property type="entry name" value="yfiA"/>
    <property type="match status" value="1"/>
</dbReference>
<sequence length="212" mass="24373">MSIRITGRHLDITDEIRQYVEKKLQRIAKYTARVKSVDLIIEKDHRYQYSVELLIKDGPVSVAAKTQDSDLLRAIDTLIDKAERQLKRKWEKMKGTKKQKAQDAAKKNTSKGAAEVEEEEEAGGVAVATRRRTRTTKKQARTYPVTIEKFDLQVFPAEELELPKLPLEDAAEELFYRDENFMAFLNSDNGGKLSILYRRKDGNFGLVEPKIE</sequence>
<evidence type="ECO:0000256" key="2">
    <source>
        <dbReference type="SAM" id="MobiDB-lite"/>
    </source>
</evidence>
<dbReference type="PANTHER" id="PTHR33231:SF1">
    <property type="entry name" value="30S RIBOSOMAL PROTEIN"/>
    <property type="match status" value="1"/>
</dbReference>
<dbReference type="PANTHER" id="PTHR33231">
    <property type="entry name" value="30S RIBOSOMAL PROTEIN"/>
    <property type="match status" value="1"/>
</dbReference>
<dbReference type="Proteomes" id="UP000262583">
    <property type="component" value="Chromosome"/>
</dbReference>
<dbReference type="Gene3D" id="3.30.505.50">
    <property type="entry name" value="Sigma 54 modulation/S30EA ribosomal protein, C-terminal domain"/>
    <property type="match status" value="1"/>
</dbReference>
<dbReference type="KEGG" id="schv:BRCON_2443"/>
<dbReference type="InterPro" id="IPR038416">
    <property type="entry name" value="Ribosom_S30AE_C_sf"/>
</dbReference>
<proteinExistence type="predicted"/>
<dbReference type="GO" id="GO:0045900">
    <property type="term" value="P:negative regulation of translational elongation"/>
    <property type="evidence" value="ECO:0007669"/>
    <property type="project" value="TreeGrafter"/>
</dbReference>
<dbReference type="EMBL" id="CP030759">
    <property type="protein sequence ID" value="AXA37213.1"/>
    <property type="molecule type" value="Genomic_DNA"/>
</dbReference>
<dbReference type="CDD" id="cd00552">
    <property type="entry name" value="RaiA"/>
    <property type="match status" value="1"/>
</dbReference>
<name>A0A2Z4Y9V6_SUMC1</name>
<feature type="domain" description="Sigma 54 modulation/S30EA ribosomal protein C-terminal" evidence="3">
    <location>
        <begin position="153"/>
        <end position="206"/>
    </location>
</feature>
<dbReference type="GO" id="GO:0043024">
    <property type="term" value="F:ribosomal small subunit binding"/>
    <property type="evidence" value="ECO:0007669"/>
    <property type="project" value="TreeGrafter"/>
</dbReference>
<dbReference type="AlphaFoldDB" id="A0A2Z4Y9V6"/>
<feature type="region of interest" description="Disordered" evidence="2">
    <location>
        <begin position="91"/>
        <end position="118"/>
    </location>
</feature>
<dbReference type="Gene3D" id="3.30.160.100">
    <property type="entry name" value="Ribosome hibernation promotion factor-like"/>
    <property type="match status" value="1"/>
</dbReference>
<dbReference type="GO" id="GO:0022627">
    <property type="term" value="C:cytosolic small ribosomal subunit"/>
    <property type="evidence" value="ECO:0007669"/>
    <property type="project" value="TreeGrafter"/>
</dbReference>
<reference evidence="4 5" key="1">
    <citation type="submission" date="2018-05" db="EMBL/GenBank/DDBJ databases">
        <title>A metagenomic window into the 2 km-deep terrestrial subsurface aquifer revealed taxonomically and functionally diverse microbial community comprising novel uncultured bacterial lineages.</title>
        <authorList>
            <person name="Kadnikov V.V."/>
            <person name="Mardanov A.V."/>
            <person name="Beletsky A.V."/>
            <person name="Banks D."/>
            <person name="Pimenov N.V."/>
            <person name="Frank Y.A."/>
            <person name="Karnachuk O.V."/>
            <person name="Ravin N.V."/>
        </authorList>
    </citation>
    <scope>NUCLEOTIDE SEQUENCE [LARGE SCALE GENOMIC DNA]</scope>
    <source>
        <strain evidence="4">BY</strain>
    </source>
</reference>
<gene>
    <name evidence="4" type="ORF">BRCON_2443</name>
</gene>
<dbReference type="InterPro" id="IPR003489">
    <property type="entry name" value="RHF/RaiA"/>
</dbReference>
<organism evidence="4 5">
    <name type="scientific">Sumerlaea chitinivorans</name>
    <dbReference type="NCBI Taxonomy" id="2250252"/>
    <lineage>
        <taxon>Bacteria</taxon>
        <taxon>Candidatus Sumerlaeota</taxon>
        <taxon>Candidatus Sumerlaeia</taxon>
        <taxon>Candidatus Sumerlaeales</taxon>
        <taxon>Candidatus Sumerlaeaceae</taxon>
        <taxon>Candidatus Sumerlaea</taxon>
    </lineage>
</organism>
<evidence type="ECO:0000313" key="5">
    <source>
        <dbReference type="Proteomes" id="UP000262583"/>
    </source>
</evidence>
<evidence type="ECO:0000313" key="4">
    <source>
        <dbReference type="EMBL" id="AXA37213.1"/>
    </source>
</evidence>
<evidence type="ECO:0000256" key="1">
    <source>
        <dbReference type="ARBA" id="ARBA00022845"/>
    </source>
</evidence>
<protein>
    <submittedName>
        <fullName evidence="4">Ribosomal subunit interface protein</fullName>
    </submittedName>
</protein>
<accession>A0A2Z4Y9V6</accession>
<dbReference type="InterPro" id="IPR050574">
    <property type="entry name" value="HPF/YfiA_ribosome-assoc"/>
</dbReference>
<dbReference type="InterPro" id="IPR036567">
    <property type="entry name" value="RHF-like"/>
</dbReference>
<evidence type="ECO:0000259" key="3">
    <source>
        <dbReference type="Pfam" id="PF16321"/>
    </source>
</evidence>
<dbReference type="Pfam" id="PF02482">
    <property type="entry name" value="Ribosomal_S30AE"/>
    <property type="match status" value="1"/>
</dbReference>
<dbReference type="InterPro" id="IPR032528">
    <property type="entry name" value="Ribosom_S30AE_C"/>
</dbReference>
<keyword evidence="1" id="KW-0810">Translation regulation</keyword>
<dbReference type="Pfam" id="PF16321">
    <property type="entry name" value="Ribosom_S30AE_C"/>
    <property type="match status" value="1"/>
</dbReference>